<dbReference type="VEuPathDB" id="VectorBase:GAUT033687"/>
<feature type="compositionally biased region" description="Polar residues" evidence="1">
    <location>
        <begin position="63"/>
        <end position="79"/>
    </location>
</feature>
<evidence type="ECO:0000256" key="1">
    <source>
        <dbReference type="SAM" id="MobiDB-lite"/>
    </source>
</evidence>
<organism evidence="2 3">
    <name type="scientific">Glossina austeni</name>
    <name type="common">Savannah tsetse fly</name>
    <dbReference type="NCBI Taxonomy" id="7395"/>
    <lineage>
        <taxon>Eukaryota</taxon>
        <taxon>Metazoa</taxon>
        <taxon>Ecdysozoa</taxon>
        <taxon>Arthropoda</taxon>
        <taxon>Hexapoda</taxon>
        <taxon>Insecta</taxon>
        <taxon>Pterygota</taxon>
        <taxon>Neoptera</taxon>
        <taxon>Endopterygota</taxon>
        <taxon>Diptera</taxon>
        <taxon>Brachycera</taxon>
        <taxon>Muscomorpha</taxon>
        <taxon>Hippoboscoidea</taxon>
        <taxon>Glossinidae</taxon>
        <taxon>Glossina</taxon>
    </lineage>
</organism>
<name>A0A1A9VDE1_GLOAU</name>
<keyword evidence="3" id="KW-1185">Reference proteome</keyword>
<feature type="compositionally biased region" description="Polar residues" evidence="1">
    <location>
        <begin position="118"/>
        <end position="133"/>
    </location>
</feature>
<evidence type="ECO:0000313" key="2">
    <source>
        <dbReference type="EnsemblMetazoa" id="GAUT033687-PA"/>
    </source>
</evidence>
<protein>
    <submittedName>
        <fullName evidence="2">Uncharacterized protein</fullName>
    </submittedName>
</protein>
<accession>A0A1A9VDE1</accession>
<dbReference type="EnsemblMetazoa" id="GAUT033687-RA">
    <property type="protein sequence ID" value="GAUT033687-PA"/>
    <property type="gene ID" value="GAUT033687"/>
</dbReference>
<dbReference type="AlphaFoldDB" id="A0A1A9VDE1"/>
<reference evidence="2" key="1">
    <citation type="submission" date="2020-05" db="UniProtKB">
        <authorList>
            <consortium name="EnsemblMetazoa"/>
        </authorList>
    </citation>
    <scope>IDENTIFICATION</scope>
    <source>
        <strain evidence="2">TTRI</strain>
    </source>
</reference>
<sequence>MIAILQYKYGFQAELMESQKEIKTNPKETLQQPSPRGSPRINITATENKEIRCNIGHSINALNQKSDASEQPNTNTAGSQPELLGDNVPSSMIQSLVIETLRSELSNLNINATQCQSNNVNSTIPTVSLSPNSRPHIDH</sequence>
<proteinExistence type="predicted"/>
<dbReference type="Proteomes" id="UP000078200">
    <property type="component" value="Unassembled WGS sequence"/>
</dbReference>
<evidence type="ECO:0000313" key="3">
    <source>
        <dbReference type="Proteomes" id="UP000078200"/>
    </source>
</evidence>
<feature type="region of interest" description="Disordered" evidence="1">
    <location>
        <begin position="63"/>
        <end position="88"/>
    </location>
</feature>
<feature type="region of interest" description="Disordered" evidence="1">
    <location>
        <begin position="118"/>
        <end position="139"/>
    </location>
</feature>